<dbReference type="EMBL" id="JASCXW010000004">
    <property type="protein sequence ID" value="MDI6452433.1"/>
    <property type="molecule type" value="Genomic_DNA"/>
</dbReference>
<evidence type="ECO:0000256" key="3">
    <source>
        <dbReference type="ARBA" id="ARBA00022475"/>
    </source>
</evidence>
<feature type="transmembrane region" description="Helical" evidence="7">
    <location>
        <begin position="259"/>
        <end position="281"/>
    </location>
</feature>
<reference evidence="9" key="1">
    <citation type="submission" date="2023-05" db="EMBL/GenBank/DDBJ databases">
        <title>Mariniplasma microaerophilum sp. nov., a novel anaerobic mollicute isolated from terrestrial mud volcano, Taman Peninsula, Russia.</title>
        <authorList>
            <person name="Khomyakova M.A."/>
            <person name="Merkel A.Y."/>
            <person name="Slobodkin A.I."/>
        </authorList>
    </citation>
    <scope>NUCLEOTIDE SEQUENCE</scope>
    <source>
        <strain evidence="9">M4Ah</strain>
    </source>
</reference>
<comment type="subcellular location">
    <subcellularLocation>
        <location evidence="1 7">Cell membrane</location>
        <topology evidence="1 7">Multi-pass membrane protein</topology>
    </subcellularLocation>
</comment>
<dbReference type="PROSITE" id="PS50928">
    <property type="entry name" value="ABC_TM1"/>
    <property type="match status" value="1"/>
</dbReference>
<keyword evidence="2 7" id="KW-0813">Transport</keyword>
<dbReference type="AlphaFoldDB" id="A0AAW6U8K9"/>
<proteinExistence type="inferred from homology"/>
<dbReference type="Gene3D" id="1.10.3720.10">
    <property type="entry name" value="MetI-like"/>
    <property type="match status" value="1"/>
</dbReference>
<dbReference type="CDD" id="cd06261">
    <property type="entry name" value="TM_PBP2"/>
    <property type="match status" value="1"/>
</dbReference>
<accession>A0AAW6U8K9</accession>
<evidence type="ECO:0000256" key="7">
    <source>
        <dbReference type="RuleBase" id="RU363032"/>
    </source>
</evidence>
<feature type="transmembrane region" description="Helical" evidence="7">
    <location>
        <begin position="158"/>
        <end position="180"/>
    </location>
</feature>
<comment type="caution">
    <text evidence="9">The sequence shown here is derived from an EMBL/GenBank/DDBJ whole genome shotgun (WGS) entry which is preliminary data.</text>
</comment>
<feature type="transmembrane region" description="Helical" evidence="7">
    <location>
        <begin position="94"/>
        <end position="118"/>
    </location>
</feature>
<dbReference type="GO" id="GO:0055085">
    <property type="term" value="P:transmembrane transport"/>
    <property type="evidence" value="ECO:0007669"/>
    <property type="project" value="InterPro"/>
</dbReference>
<dbReference type="InterPro" id="IPR035906">
    <property type="entry name" value="MetI-like_sf"/>
</dbReference>
<evidence type="ECO:0000259" key="8">
    <source>
        <dbReference type="PROSITE" id="PS50928"/>
    </source>
</evidence>
<keyword evidence="10" id="KW-1185">Reference proteome</keyword>
<dbReference type="SUPFAM" id="SSF161098">
    <property type="entry name" value="MetI-like"/>
    <property type="match status" value="1"/>
</dbReference>
<keyword evidence="5 7" id="KW-1133">Transmembrane helix</keyword>
<feature type="domain" description="ABC transmembrane type-1" evidence="8">
    <location>
        <begin position="95"/>
        <end position="282"/>
    </location>
</feature>
<keyword evidence="6 7" id="KW-0472">Membrane</keyword>
<evidence type="ECO:0000313" key="10">
    <source>
        <dbReference type="Proteomes" id="UP001431532"/>
    </source>
</evidence>
<keyword evidence="3" id="KW-1003">Cell membrane</keyword>
<feature type="transmembrane region" description="Helical" evidence="7">
    <location>
        <begin position="217"/>
        <end position="239"/>
    </location>
</feature>
<dbReference type="Pfam" id="PF00528">
    <property type="entry name" value="BPD_transp_1"/>
    <property type="match status" value="1"/>
</dbReference>
<protein>
    <submittedName>
        <fullName evidence="9">Carbohydrate ABC transporter permease</fullName>
    </submittedName>
</protein>
<evidence type="ECO:0000256" key="2">
    <source>
        <dbReference type="ARBA" id="ARBA00022448"/>
    </source>
</evidence>
<dbReference type="InterPro" id="IPR000515">
    <property type="entry name" value="MetI-like"/>
</dbReference>
<dbReference type="RefSeq" id="WP_282838848.1">
    <property type="nucleotide sequence ID" value="NZ_JASCXW010000004.1"/>
</dbReference>
<comment type="similarity">
    <text evidence="7">Belongs to the binding-protein-dependent transport system permease family.</text>
</comment>
<name>A0AAW6U8K9_9MOLU</name>
<evidence type="ECO:0000313" key="9">
    <source>
        <dbReference type="EMBL" id="MDI6452433.1"/>
    </source>
</evidence>
<evidence type="ECO:0000256" key="4">
    <source>
        <dbReference type="ARBA" id="ARBA00022692"/>
    </source>
</evidence>
<dbReference type="PANTHER" id="PTHR43744:SF1">
    <property type="entry name" value="BINDING-PROTEIN-DEPENDENT TRANSPORT SYSTEMS INNER MEMBRANE COMPONENT"/>
    <property type="match status" value="1"/>
</dbReference>
<dbReference type="Proteomes" id="UP001431532">
    <property type="component" value="Unassembled WGS sequence"/>
</dbReference>
<feature type="transmembrane region" description="Helical" evidence="7">
    <location>
        <begin position="130"/>
        <end position="152"/>
    </location>
</feature>
<evidence type="ECO:0000256" key="1">
    <source>
        <dbReference type="ARBA" id="ARBA00004651"/>
    </source>
</evidence>
<evidence type="ECO:0000256" key="6">
    <source>
        <dbReference type="ARBA" id="ARBA00023136"/>
    </source>
</evidence>
<gene>
    <name evidence="9" type="ORF">QJ521_02545</name>
</gene>
<sequence>MNSTLVKDFKTYLRSRKTKRLNRSRVMDMLLFIALAGFGLFSAWPLIYVASNAFKPLDEIFRFPPQLIVRNPTFQNFSDLFRILNDSWVPLSRYFFNTLFYTVAGTAGHVMLSSMAAYPLAKYEFPGKKFLFAIVVLSLMFAVEVTAVPNYITISAIGLINTPFALILPAFSASLGLYLLKQFMEQVPMALIESARMDGASEMTILFKVVIPQVKPAILTLIIFSFQGLWAAVGGSFIYSERWKTMTDAISSIVAGGVARAGVAGAASLLMISVPIIVFIITQSNVVETMSTSGIKE</sequence>
<organism evidence="9 10">
    <name type="scientific">Peloplasma aerotolerans</name>
    <dbReference type="NCBI Taxonomy" id="3044389"/>
    <lineage>
        <taxon>Bacteria</taxon>
        <taxon>Bacillati</taxon>
        <taxon>Mycoplasmatota</taxon>
        <taxon>Mollicutes</taxon>
        <taxon>Acholeplasmatales</taxon>
        <taxon>Acholeplasmataceae</taxon>
        <taxon>Peloplasma</taxon>
    </lineage>
</organism>
<evidence type="ECO:0000256" key="5">
    <source>
        <dbReference type="ARBA" id="ARBA00022989"/>
    </source>
</evidence>
<dbReference type="PANTHER" id="PTHR43744">
    <property type="entry name" value="ABC TRANSPORTER PERMEASE PROTEIN MG189-RELATED-RELATED"/>
    <property type="match status" value="1"/>
</dbReference>
<dbReference type="GO" id="GO:0005886">
    <property type="term" value="C:plasma membrane"/>
    <property type="evidence" value="ECO:0007669"/>
    <property type="project" value="UniProtKB-SubCell"/>
</dbReference>
<keyword evidence="4 7" id="KW-0812">Transmembrane</keyword>